<dbReference type="RefSeq" id="WP_187222554.1">
    <property type="nucleotide sequence ID" value="NZ_JABVED010000012.1"/>
</dbReference>
<sequence length="180" mass="19011">MSFLDRLLGGVPKGFRGKLDAEEAVAAAAPVRGGGYLVATSHGLWVPDGEGARRIGWHHIAKATWASGVFVIIEAEESETVGDAVLLADLPPLKIVVEAPGKLPQAVHKRVTGSIRSRHHRELPGGGAWFVQRKVSGQDGVVLQVRPDPGTDLDAVRVVAAEVSAKIAEAKDLADHDLDS</sequence>
<proteinExistence type="predicted"/>
<reference evidence="1 2" key="1">
    <citation type="submission" date="2020-06" db="EMBL/GenBank/DDBJ databases">
        <title>Actinokineospora xiongansis sp. nov., isolated from soil of Baiyangdian.</title>
        <authorList>
            <person name="Zhang X."/>
        </authorList>
    </citation>
    <scope>NUCLEOTIDE SEQUENCE [LARGE SCALE GENOMIC DNA]</scope>
    <source>
        <strain evidence="1 2">HBU206404</strain>
    </source>
</reference>
<evidence type="ECO:0000313" key="1">
    <source>
        <dbReference type="EMBL" id="MBC6449613.1"/>
    </source>
</evidence>
<name>A0ABR7LAM1_9PSEU</name>
<dbReference type="Proteomes" id="UP000734823">
    <property type="component" value="Unassembled WGS sequence"/>
</dbReference>
<protein>
    <submittedName>
        <fullName evidence="1">Uncharacterized protein</fullName>
    </submittedName>
</protein>
<comment type="caution">
    <text evidence="1">The sequence shown here is derived from an EMBL/GenBank/DDBJ whole genome shotgun (WGS) entry which is preliminary data.</text>
</comment>
<keyword evidence="2" id="KW-1185">Reference proteome</keyword>
<organism evidence="1 2">
    <name type="scientific">Actinokineospora xionganensis</name>
    <dbReference type="NCBI Taxonomy" id="2684470"/>
    <lineage>
        <taxon>Bacteria</taxon>
        <taxon>Bacillati</taxon>
        <taxon>Actinomycetota</taxon>
        <taxon>Actinomycetes</taxon>
        <taxon>Pseudonocardiales</taxon>
        <taxon>Pseudonocardiaceae</taxon>
        <taxon>Actinokineospora</taxon>
    </lineage>
</organism>
<evidence type="ECO:0000313" key="2">
    <source>
        <dbReference type="Proteomes" id="UP000734823"/>
    </source>
</evidence>
<accession>A0ABR7LAM1</accession>
<dbReference type="EMBL" id="JABVED010000012">
    <property type="protein sequence ID" value="MBC6449613.1"/>
    <property type="molecule type" value="Genomic_DNA"/>
</dbReference>
<gene>
    <name evidence="1" type="ORF">GPZ80_20845</name>
</gene>